<proteinExistence type="predicted"/>
<dbReference type="RefSeq" id="WP_107728675.1">
    <property type="nucleotide sequence ID" value="NZ_PZZP01000006.1"/>
</dbReference>
<reference evidence="1 2" key="1">
    <citation type="submission" date="2018-04" db="EMBL/GenBank/DDBJ databases">
        <title>Genomic Encyclopedia of Archaeal and Bacterial Type Strains, Phase II (KMG-II): from individual species to whole genera.</title>
        <authorList>
            <person name="Goeker M."/>
        </authorList>
    </citation>
    <scope>NUCLEOTIDE SEQUENCE [LARGE SCALE GENOMIC DNA]</scope>
    <source>
        <strain evidence="1 2">DSM 45169</strain>
    </source>
</reference>
<gene>
    <name evidence="1" type="ORF">C8J48_3720</name>
</gene>
<dbReference type="EMBL" id="PZZP01000006">
    <property type="protein sequence ID" value="PTM52173.1"/>
    <property type="molecule type" value="Genomic_DNA"/>
</dbReference>
<comment type="caution">
    <text evidence="1">The sequence shown here is derived from an EMBL/GenBank/DDBJ whole genome shotgun (WGS) entry which is preliminary data.</text>
</comment>
<dbReference type="AlphaFoldDB" id="A0A2T4YYZ8"/>
<sequence>MIVDLLFHPDYTKKEKLLWALFTFGMADRHHLAQTLNCSVHNIDRMIKEWNRKLPPTDRFILARRPSRDQPRMYYLGSRGWTLVMEWMEESRRYYGKKKKRAGHYRGLTDIFLRLVQRIGYDHLPDRLIWQSDYEAWETICYPWRLANSERWKDPRVREEEQQLLTRPDARVIVDGYAYWVEYDHDTKREAPMKEQFGRYIESLAYLPSYVDVHHPVVWVVPTEKRRHDLKSWWSTVKREPDYQDLEYKPEMRFFLEGEETSFFLRENIRQTG</sequence>
<dbReference type="OrthoDB" id="2373083at2"/>
<dbReference type="Proteomes" id="UP000241639">
    <property type="component" value="Unassembled WGS sequence"/>
</dbReference>
<accession>A0A2T4YYZ8</accession>
<protein>
    <submittedName>
        <fullName evidence="1">Protein involved in plasmid replication-relaxation</fullName>
    </submittedName>
</protein>
<evidence type="ECO:0000313" key="1">
    <source>
        <dbReference type="EMBL" id="PTM52173.1"/>
    </source>
</evidence>
<name>A0A2T4YYZ8_9BACL</name>
<organism evidence="1 2">
    <name type="scientific">Desmospora activa DSM 45169</name>
    <dbReference type="NCBI Taxonomy" id="1121389"/>
    <lineage>
        <taxon>Bacteria</taxon>
        <taxon>Bacillati</taxon>
        <taxon>Bacillota</taxon>
        <taxon>Bacilli</taxon>
        <taxon>Bacillales</taxon>
        <taxon>Thermoactinomycetaceae</taxon>
        <taxon>Desmospora</taxon>
    </lineage>
</organism>
<evidence type="ECO:0000313" key="2">
    <source>
        <dbReference type="Proteomes" id="UP000241639"/>
    </source>
</evidence>
<keyword evidence="2" id="KW-1185">Reference proteome</keyword>